<proteinExistence type="predicted"/>
<dbReference type="SUPFAM" id="SSF50630">
    <property type="entry name" value="Acid proteases"/>
    <property type="match status" value="1"/>
</dbReference>
<dbReference type="EMBL" id="JBEDNZ010000013">
    <property type="protein sequence ID" value="KAL0830473.1"/>
    <property type="molecule type" value="Genomic_DNA"/>
</dbReference>
<evidence type="ECO:0008006" key="4">
    <source>
        <dbReference type="Google" id="ProtNLM"/>
    </source>
</evidence>
<dbReference type="PANTHER" id="PTHR47331">
    <property type="entry name" value="PHD-TYPE DOMAIN-CONTAINING PROTEIN"/>
    <property type="match status" value="1"/>
</dbReference>
<name>A0ABD0SXI8_LOXSC</name>
<sequence length="849" mass="96880">MSIEDHNTVDLKSLSTKRSNIKGRLTKFKNHVEHLQTLENVSELEINKLAMKLSRIEALFLEFDELQNQIECFNESNRDQELNTRDVFEQDFDHYVCIAQDLIKANSPSKIPGFASCPSSDLTNKHSNCQNVGQCNSETLGFKLPIIKIPNFDGTYFKWLEFKETFSSLVHENTQIKNIYKFHYLNSYLEAWKLLCERFDNKRQLINNHLRSLLNIETSLRFIIDHVTKNMRALSTLGLPTDKWDVLIIHMVTAKLDNTTCFKWEEFRNNVSEIPTLTDFFTFLKNRADVLETVYESKLDRQNKTKPGVTPTSFNKVQQTKSFAVTTSSESSQSPAKSFECSMCKGDHRLYECSAFKSKSPKDRNSIVKSLKLCENCLKPGHKVEECKLVGSCRSCKRRHNSLLHSPSYSDAPTSSQTVVMSSTQTSTNVLLCTAKVQISNPVTKNTMTIKALLDSGSQSSFITNLVKQKLNLTPLPAPNVSIVGIGNTSLNVNVERCAINLQSNTNPFNVTMYCLCLPQISDNIPKVAFDTKHLNLPKCELADPSFNVPSPIDMLIGADYSKLGWLVAGTLPTVPKQLTPNKTVVCNFLLKNDDFDLNCSSNNNLEHLITKFWELESVPSRQPYSKEESQCEQHFLSTTTRLTDGRFCVGLPLHRDRDLLGDSYQLARKRFINLETRFRKQPELKTAYSEFINEYSALGHLTEIKLPSRIGAYFLPHHPVIRENSESTKLRVVFDVSARTTSGVSVNDIQLVGPTIQDPLFNILIRFRQHRYIISGDIEKMYRQVTLRESDRNLQLILWRDEEKQDLRTLQLNTVTYGFSSASFLSTRCLWQLGEECSDPKIKTIIQK</sequence>
<organism evidence="2 3">
    <name type="scientific">Loxostege sticticalis</name>
    <name type="common">Beet webworm moth</name>
    <dbReference type="NCBI Taxonomy" id="481309"/>
    <lineage>
        <taxon>Eukaryota</taxon>
        <taxon>Metazoa</taxon>
        <taxon>Ecdysozoa</taxon>
        <taxon>Arthropoda</taxon>
        <taxon>Hexapoda</taxon>
        <taxon>Insecta</taxon>
        <taxon>Pterygota</taxon>
        <taxon>Neoptera</taxon>
        <taxon>Endopterygota</taxon>
        <taxon>Lepidoptera</taxon>
        <taxon>Glossata</taxon>
        <taxon>Ditrysia</taxon>
        <taxon>Pyraloidea</taxon>
        <taxon>Crambidae</taxon>
        <taxon>Pyraustinae</taxon>
        <taxon>Loxostege</taxon>
    </lineage>
</organism>
<protein>
    <recommendedName>
        <fullName evidence="4">Peptidase aspartic putative domain-containing protein</fullName>
    </recommendedName>
</protein>
<dbReference type="AlphaFoldDB" id="A0ABD0SXI8"/>
<comment type="caution">
    <text evidence="2">The sequence shown here is derived from an EMBL/GenBank/DDBJ whole genome shotgun (WGS) entry which is preliminary data.</text>
</comment>
<evidence type="ECO:0000256" key="1">
    <source>
        <dbReference type="SAM" id="Coils"/>
    </source>
</evidence>
<evidence type="ECO:0000313" key="2">
    <source>
        <dbReference type="EMBL" id="KAL0830473.1"/>
    </source>
</evidence>
<dbReference type="Proteomes" id="UP001549921">
    <property type="component" value="Unassembled WGS sequence"/>
</dbReference>
<dbReference type="Pfam" id="PF03564">
    <property type="entry name" value="DUF1759"/>
    <property type="match status" value="1"/>
</dbReference>
<dbReference type="InterPro" id="IPR005312">
    <property type="entry name" value="DUF1759"/>
</dbReference>
<feature type="coiled-coil region" evidence="1">
    <location>
        <begin position="56"/>
        <end position="83"/>
    </location>
</feature>
<evidence type="ECO:0000313" key="3">
    <source>
        <dbReference type="Proteomes" id="UP001549921"/>
    </source>
</evidence>
<dbReference type="Gene3D" id="2.40.70.10">
    <property type="entry name" value="Acid Proteases"/>
    <property type="match status" value="1"/>
</dbReference>
<keyword evidence="1" id="KW-0175">Coiled coil</keyword>
<accession>A0ABD0SXI8</accession>
<dbReference type="GO" id="GO:0071897">
    <property type="term" value="P:DNA biosynthetic process"/>
    <property type="evidence" value="ECO:0007669"/>
    <property type="project" value="UniProtKB-ARBA"/>
</dbReference>
<dbReference type="InterPro" id="IPR043502">
    <property type="entry name" value="DNA/RNA_pol_sf"/>
</dbReference>
<gene>
    <name evidence="2" type="ORF">ABMA28_002638</name>
</gene>
<dbReference type="PANTHER" id="PTHR47331:SF5">
    <property type="entry name" value="RIBONUCLEASE H"/>
    <property type="match status" value="1"/>
</dbReference>
<dbReference type="SUPFAM" id="SSF56672">
    <property type="entry name" value="DNA/RNA polymerases"/>
    <property type="match status" value="1"/>
</dbReference>
<reference evidence="2 3" key="1">
    <citation type="submission" date="2024-06" db="EMBL/GenBank/DDBJ databases">
        <title>A chromosome-level genome assembly of beet webworm, Loxostege sticticalis.</title>
        <authorList>
            <person name="Zhang Y."/>
        </authorList>
    </citation>
    <scope>NUCLEOTIDE SEQUENCE [LARGE SCALE GENOMIC DNA]</scope>
    <source>
        <strain evidence="2">AQ028</strain>
        <tissue evidence="2">Male pupae</tissue>
    </source>
</reference>
<dbReference type="InterPro" id="IPR021109">
    <property type="entry name" value="Peptidase_aspartic_dom_sf"/>
</dbReference>